<evidence type="ECO:0000256" key="1">
    <source>
        <dbReference type="SAM" id="MobiDB-lite"/>
    </source>
</evidence>
<dbReference type="Proteomes" id="UP000077667">
    <property type="component" value="Chromosome"/>
</dbReference>
<dbReference type="KEGG" id="nia:A8C56_09300"/>
<gene>
    <name evidence="2" type="ORF">A8C56_09300</name>
</gene>
<sequence>MALNSLTIPFTCGISSGVFYKKQADGLLLRRLLYSPVQQQCSNYVTAGVIVMKALHKKKDPSAPQSSLERSKRQHPVLSF</sequence>
<evidence type="ECO:0000313" key="3">
    <source>
        <dbReference type="Proteomes" id="UP000077667"/>
    </source>
</evidence>
<organism evidence="2 3">
    <name type="scientific">Niabella ginsenosidivorans</name>
    <dbReference type="NCBI Taxonomy" id="1176587"/>
    <lineage>
        <taxon>Bacteria</taxon>
        <taxon>Pseudomonadati</taxon>
        <taxon>Bacteroidota</taxon>
        <taxon>Chitinophagia</taxon>
        <taxon>Chitinophagales</taxon>
        <taxon>Chitinophagaceae</taxon>
        <taxon>Niabella</taxon>
    </lineage>
</organism>
<reference evidence="2 3" key="1">
    <citation type="submission" date="2016-05" db="EMBL/GenBank/DDBJ databases">
        <title>Niabella ginsenosidivorans BS26 whole genome sequencing.</title>
        <authorList>
            <person name="Im W.T."/>
            <person name="Siddiqi M.Z."/>
        </authorList>
    </citation>
    <scope>NUCLEOTIDE SEQUENCE [LARGE SCALE GENOMIC DNA]</scope>
    <source>
        <strain evidence="2 3">BS26</strain>
    </source>
</reference>
<feature type="region of interest" description="Disordered" evidence="1">
    <location>
        <begin position="59"/>
        <end position="80"/>
    </location>
</feature>
<protein>
    <submittedName>
        <fullName evidence="2">Uncharacterized protein</fullName>
    </submittedName>
</protein>
<evidence type="ECO:0000313" key="2">
    <source>
        <dbReference type="EMBL" id="ANH81147.1"/>
    </source>
</evidence>
<dbReference type="EMBL" id="CP015772">
    <property type="protein sequence ID" value="ANH81147.1"/>
    <property type="molecule type" value="Genomic_DNA"/>
</dbReference>
<dbReference type="AlphaFoldDB" id="A0A1A9I0G1"/>
<keyword evidence="3" id="KW-1185">Reference proteome</keyword>
<accession>A0A1A9I0G1</accession>
<proteinExistence type="predicted"/>
<name>A0A1A9I0G1_9BACT</name>